<evidence type="ECO:0000256" key="1">
    <source>
        <dbReference type="ARBA" id="ARBA00008061"/>
    </source>
</evidence>
<evidence type="ECO:0000256" key="2">
    <source>
        <dbReference type="ARBA" id="ARBA00022801"/>
    </source>
</evidence>
<organism evidence="5 6">
    <name type="scientific">[Eubacterium] hominis</name>
    <dbReference type="NCBI Taxonomy" id="2764325"/>
    <lineage>
        <taxon>Bacteria</taxon>
        <taxon>Bacillati</taxon>
        <taxon>Bacillota</taxon>
        <taxon>Erysipelotrichia</taxon>
        <taxon>Erysipelotrichales</taxon>
        <taxon>Erysipelotrichaceae</taxon>
        <taxon>Amedibacillus</taxon>
    </lineage>
</organism>
<dbReference type="GO" id="GO:0004556">
    <property type="term" value="F:alpha-amylase activity"/>
    <property type="evidence" value="ECO:0007669"/>
    <property type="project" value="TreeGrafter"/>
</dbReference>
<feature type="domain" description="Glycosyl hydrolase family 13 catalytic" evidence="4">
    <location>
        <begin position="12"/>
        <end position="421"/>
    </location>
</feature>
<dbReference type="InterPro" id="IPR006047">
    <property type="entry name" value="GH13_cat_dom"/>
</dbReference>
<dbReference type="PANTHER" id="PTHR10357">
    <property type="entry name" value="ALPHA-AMYLASE FAMILY MEMBER"/>
    <property type="match status" value="1"/>
</dbReference>
<keyword evidence="6" id="KW-1185">Reference proteome</keyword>
<dbReference type="Pfam" id="PF00128">
    <property type="entry name" value="Alpha-amylase"/>
    <property type="match status" value="1"/>
</dbReference>
<evidence type="ECO:0000256" key="3">
    <source>
        <dbReference type="ARBA" id="ARBA00023295"/>
    </source>
</evidence>
<name>A0A7G9GTM0_9FIRM</name>
<comment type="similarity">
    <text evidence="1">Belongs to the glycosyl hydrolase 13 family.</text>
</comment>
<evidence type="ECO:0000313" key="6">
    <source>
        <dbReference type="Proteomes" id="UP000515856"/>
    </source>
</evidence>
<sequence length="554" mass="64911">MKQWWQKEVVYQIYPKSFYDSNHDGIGDVQGIIQKLDYLKELGVTMLWICPIYASPMDDNGYDISDYYAIHPQFGTMEDVEELIQKAKAMGIKIIMDLVVNHTSDEHAWFQEAIKNPDSPYRDFYIFKEGKEGHAPTNWRSIFGGSVWEKVPNEDNMYYFHAFQKKQPDLNWENPKMRQAIYDMINWWLDKGIAGFRVDAINFIKKNQAYPDGIADGTDGLCSCIDYSRNQEGIEVFFQELRKHTFDRHECMSVAEACGVPYRQLAPFIDEKDGCFSMMFDFNYCDFDIGDHEEWFIRKTWTPKEYRDMLFLSQQEVNALGWVASFLENHDQPRSVNKLIPIDEERNYYSKTMLGAMYFFLRGVPFIYQGQEIGMENACRHSIEEFDDCSSINQYHRALEEGFTEKEALHFVNMRSRDNARTPMQWNDATYAGFSDTAPWLALNDNYHMINVEKDRQDVHSIFKFYQAMIQLRQNSEYSDILTYGDFKGMKYQDEILAYQRSYEGHVVEVICNYSNTSQSVKLDGDIQVLLSNDDKIDGGLHLRPYGCVVVSIK</sequence>
<evidence type="ECO:0000259" key="4">
    <source>
        <dbReference type="SMART" id="SM00642"/>
    </source>
</evidence>
<dbReference type="KEGG" id="ehn:H9Q80_09560"/>
<dbReference type="SUPFAM" id="SSF51011">
    <property type="entry name" value="Glycosyl hydrolase domain"/>
    <property type="match status" value="1"/>
</dbReference>
<keyword evidence="3" id="KW-0326">Glycosidase</keyword>
<dbReference type="GO" id="GO:0009313">
    <property type="term" value="P:oligosaccharide catabolic process"/>
    <property type="evidence" value="ECO:0007669"/>
    <property type="project" value="TreeGrafter"/>
</dbReference>
<dbReference type="Gene3D" id="3.90.400.10">
    <property type="entry name" value="Oligo-1,6-glucosidase, Domain 2"/>
    <property type="match status" value="1"/>
</dbReference>
<dbReference type="InterPro" id="IPR013780">
    <property type="entry name" value="Glyco_hydro_b"/>
</dbReference>
<dbReference type="Proteomes" id="UP000515856">
    <property type="component" value="Chromosome"/>
</dbReference>
<keyword evidence="2" id="KW-0378">Hydrolase</keyword>
<dbReference type="FunFam" id="3.90.400.10:FF:000002">
    <property type="entry name" value="Sucrose isomerase"/>
    <property type="match status" value="1"/>
</dbReference>
<dbReference type="PANTHER" id="PTHR10357:SF179">
    <property type="entry name" value="NEUTRAL AND BASIC AMINO ACID TRANSPORT PROTEIN RBAT"/>
    <property type="match status" value="1"/>
</dbReference>
<dbReference type="InterPro" id="IPR045857">
    <property type="entry name" value="O16G_dom_2"/>
</dbReference>
<gene>
    <name evidence="5" type="ORF">H9Q80_09560</name>
</gene>
<dbReference type="AlphaFoldDB" id="A0A7G9GTM0"/>
<dbReference type="Gene3D" id="2.60.40.1180">
    <property type="entry name" value="Golgi alpha-mannosidase II"/>
    <property type="match status" value="1"/>
</dbReference>
<protein>
    <submittedName>
        <fullName evidence="5">Alpha-glucosidase</fullName>
    </submittedName>
</protein>
<dbReference type="SMART" id="SM00642">
    <property type="entry name" value="Aamy"/>
    <property type="match status" value="1"/>
</dbReference>
<evidence type="ECO:0000313" key="5">
    <source>
        <dbReference type="EMBL" id="QNM14152.1"/>
    </source>
</evidence>
<proteinExistence type="inferred from homology"/>
<reference evidence="5 6" key="1">
    <citation type="submission" date="2020-08" db="EMBL/GenBank/DDBJ databases">
        <authorList>
            <person name="Liu C."/>
            <person name="Sun Q."/>
        </authorList>
    </citation>
    <scope>NUCLEOTIDE SEQUENCE [LARGE SCALE GENOMIC DNA]</scope>
    <source>
        <strain evidence="5 6">NSJ-61</strain>
    </source>
</reference>
<dbReference type="EMBL" id="CP060636">
    <property type="protein sequence ID" value="QNM14152.1"/>
    <property type="molecule type" value="Genomic_DNA"/>
</dbReference>
<dbReference type="CDD" id="cd11333">
    <property type="entry name" value="AmyAc_SI_OligoGlu_DGase"/>
    <property type="match status" value="1"/>
</dbReference>
<dbReference type="InterPro" id="IPR017853">
    <property type="entry name" value="GH"/>
</dbReference>
<dbReference type="Gene3D" id="3.20.20.80">
    <property type="entry name" value="Glycosidases"/>
    <property type="match status" value="1"/>
</dbReference>
<accession>A0A7G9GTM0</accession>
<dbReference type="FunFam" id="3.20.20.80:FF:000064">
    <property type="entry name" value="Oligo-1,6-glucosidase"/>
    <property type="match status" value="1"/>
</dbReference>
<dbReference type="SUPFAM" id="SSF51445">
    <property type="entry name" value="(Trans)glycosidases"/>
    <property type="match status" value="1"/>
</dbReference>
<dbReference type="RefSeq" id="WP_117455660.1">
    <property type="nucleotide sequence ID" value="NZ_CP060636.1"/>
</dbReference>